<gene>
    <name evidence="2" type="ORF">L1994_09855</name>
</gene>
<keyword evidence="1" id="KW-0812">Transmembrane</keyword>
<keyword evidence="1" id="KW-0472">Membrane</keyword>
<keyword evidence="1" id="KW-1133">Transmembrane helix</keyword>
<sequence length="84" mass="8902">MLDTVITVIIACGIIFALWYLLKNLTTLIVNSVIGLIVLVLVSQFNLLGMESFKVTWGAVLVCALGGLPGAILLIVLNFAGISI</sequence>
<reference evidence="2" key="1">
    <citation type="submission" date="2022-01" db="EMBL/GenBank/DDBJ databases">
        <title>Complete genome of Methanomicrobium antiquum DSM 21220.</title>
        <authorList>
            <person name="Chen S.-C."/>
            <person name="You Y.-T."/>
            <person name="Zhou Y.-Z."/>
            <person name="Lai M.-C."/>
        </authorList>
    </citation>
    <scope>NUCLEOTIDE SEQUENCE</scope>
    <source>
        <strain evidence="2">DSM 21220</strain>
    </source>
</reference>
<dbReference type="AlphaFoldDB" id="A0AAF0FQ26"/>
<protein>
    <submittedName>
        <fullName evidence="2">Pro-sigmaK processing inhibitor BofA family protein</fullName>
    </submittedName>
</protein>
<organism evidence="2 3">
    <name type="scientific">Methanomicrobium antiquum</name>
    <dbReference type="NCBI Taxonomy" id="487686"/>
    <lineage>
        <taxon>Archaea</taxon>
        <taxon>Methanobacteriati</taxon>
        <taxon>Methanobacteriota</taxon>
        <taxon>Stenosarchaea group</taxon>
        <taxon>Methanomicrobia</taxon>
        <taxon>Methanomicrobiales</taxon>
        <taxon>Methanomicrobiaceae</taxon>
        <taxon>Methanomicrobium</taxon>
    </lineage>
</organism>
<feature type="transmembrane region" description="Helical" evidence="1">
    <location>
        <begin position="6"/>
        <end position="22"/>
    </location>
</feature>
<dbReference type="Proteomes" id="UP001218895">
    <property type="component" value="Chromosome"/>
</dbReference>
<dbReference type="Pfam" id="PF07441">
    <property type="entry name" value="BofA"/>
    <property type="match status" value="1"/>
</dbReference>
<proteinExistence type="predicted"/>
<evidence type="ECO:0000313" key="2">
    <source>
        <dbReference type="EMBL" id="WFN36437.1"/>
    </source>
</evidence>
<dbReference type="GeneID" id="79950703"/>
<dbReference type="InterPro" id="IPR010001">
    <property type="entry name" value="BofA"/>
</dbReference>
<accession>A0AAF0FQ26</accession>
<feature type="transmembrane region" description="Helical" evidence="1">
    <location>
        <begin position="55"/>
        <end position="80"/>
    </location>
</feature>
<evidence type="ECO:0000313" key="3">
    <source>
        <dbReference type="Proteomes" id="UP001218895"/>
    </source>
</evidence>
<keyword evidence="3" id="KW-1185">Reference proteome</keyword>
<dbReference type="RefSeq" id="WP_278099273.1">
    <property type="nucleotide sequence ID" value="NZ_CP091092.1"/>
</dbReference>
<evidence type="ECO:0000256" key="1">
    <source>
        <dbReference type="SAM" id="Phobius"/>
    </source>
</evidence>
<dbReference type="KEGG" id="manq:L1994_09855"/>
<dbReference type="EMBL" id="CP091092">
    <property type="protein sequence ID" value="WFN36437.1"/>
    <property type="molecule type" value="Genomic_DNA"/>
</dbReference>
<name>A0AAF0FQ26_9EURY</name>
<feature type="transmembrane region" description="Helical" evidence="1">
    <location>
        <begin position="29"/>
        <end position="49"/>
    </location>
</feature>